<dbReference type="GO" id="GO:0060285">
    <property type="term" value="P:cilium-dependent cell motility"/>
    <property type="evidence" value="ECO:0007669"/>
    <property type="project" value="TreeGrafter"/>
</dbReference>
<dbReference type="PANTHER" id="PTHR21625:SF1">
    <property type="entry name" value="DYNEIN REGULATORY COMPLEX PROTEIN 1"/>
    <property type="match status" value="1"/>
</dbReference>
<feature type="region of interest" description="Disordered" evidence="1">
    <location>
        <begin position="420"/>
        <end position="459"/>
    </location>
</feature>
<protein>
    <submittedName>
        <fullName evidence="2">Uncharacterized protein</fullName>
    </submittedName>
</protein>
<dbReference type="VEuPathDB" id="ToxoDB:cyc_04259"/>
<dbReference type="InParanoid" id="A0A1D3CZQ1"/>
<keyword evidence="3" id="KW-1185">Reference proteome</keyword>
<feature type="region of interest" description="Disordered" evidence="1">
    <location>
        <begin position="56"/>
        <end position="86"/>
    </location>
</feature>
<dbReference type="VEuPathDB" id="ToxoDB:LOC34620814"/>
<dbReference type="GO" id="GO:0005858">
    <property type="term" value="C:axonemal dynein complex"/>
    <property type="evidence" value="ECO:0007669"/>
    <property type="project" value="InterPro"/>
</dbReference>
<dbReference type="GO" id="GO:0003352">
    <property type="term" value="P:regulation of cilium movement"/>
    <property type="evidence" value="ECO:0007669"/>
    <property type="project" value="TreeGrafter"/>
</dbReference>
<feature type="region of interest" description="Disordered" evidence="1">
    <location>
        <begin position="1"/>
        <end position="32"/>
    </location>
</feature>
<dbReference type="AlphaFoldDB" id="A0A1D3CZQ1"/>
<name>A0A1D3CZQ1_9EIME</name>
<evidence type="ECO:0000256" key="1">
    <source>
        <dbReference type="SAM" id="MobiDB-lite"/>
    </source>
</evidence>
<feature type="compositionally biased region" description="Basic and acidic residues" evidence="1">
    <location>
        <begin position="12"/>
        <end position="32"/>
    </location>
</feature>
<dbReference type="EMBL" id="JROU02001370">
    <property type="protein sequence ID" value="OEH76686.1"/>
    <property type="molecule type" value="Genomic_DNA"/>
</dbReference>
<accession>A0A1D3CZQ1</accession>
<dbReference type="InterPro" id="IPR039750">
    <property type="entry name" value="DRC1/DRC2"/>
</dbReference>
<evidence type="ECO:0000313" key="3">
    <source>
        <dbReference type="Proteomes" id="UP000095192"/>
    </source>
</evidence>
<sequence length="692" mass="78702">MSCTKTGTRGSKKTEPNPEEVRAENMADQAEKDIEAEIDISWQAIKKLKSEFLKEKENIKATGNEKRMKTEKEDTIKTQERDEAEASVKASIEHQRTLQNKRLETLPTLLTEAVAPMCHESPCPPPSAAADGRESQPPPKLQQKLQQLDTLMKSVGLEELLLNEFKNLKKDEEALFAEDAKRKEQHFVDCIADQKEELKATVAIMNAEYASLKQQADAELLRLEQVMLSKRKAVLRFQRYLFPLSGMVIWLTVQELEVHLESLLAAYHLNQEKLNYNVQLLTERNAANAAALAQHRGSVAGHTLGESTQTLRLMRIQTSAFVSRLENVQATTECRRLWQQYEELGKAATQKKKVDQTLFKQLWKHHEQEVSELVRDVLNADRFIHDHYLGIDYREPQEETERREVLPGIDYFDVECCEDTTSRGRGSSSSYIRTCSRKTESSQLQERKGSSSNPNDGSPFPASKIYKALLLMKQTCGFLLDACHREPPEHLTEEQRAFLQIMQLLELIGVESKDDLFILIDLFYKGRCGEVVGAACGVRDALCRPGQDLDDDALYTEADDVLTVLEAFQDAKAATEFDLAQRRRDRRKGKGDSRHEASERLKREIRRHWSALPNPLPPSRQRVWELLLSAYCTYFSELQRRSCLMQQLLDQQVSAAVLQQLLTLSGAAPLQQKQQPLLPDVQCRPPGSSTVG</sequence>
<dbReference type="GO" id="GO:0070286">
    <property type="term" value="P:axonemal dynein complex assembly"/>
    <property type="evidence" value="ECO:0007669"/>
    <property type="project" value="InterPro"/>
</dbReference>
<proteinExistence type="predicted"/>
<dbReference type="Proteomes" id="UP000095192">
    <property type="component" value="Unassembled WGS sequence"/>
</dbReference>
<gene>
    <name evidence="2" type="ORF">cyc_04259</name>
</gene>
<comment type="caution">
    <text evidence="2">The sequence shown here is derived from an EMBL/GenBank/DDBJ whole genome shotgun (WGS) entry which is preliminary data.</text>
</comment>
<reference evidence="2 3" key="1">
    <citation type="journal article" date="2016" name="BMC Genomics">
        <title>Comparative genomics reveals Cyclospora cayetanensis possesses coccidia-like metabolism and invasion components but unique surface antigens.</title>
        <authorList>
            <person name="Liu S."/>
            <person name="Wang L."/>
            <person name="Zheng H."/>
            <person name="Xu Z."/>
            <person name="Roellig D.M."/>
            <person name="Li N."/>
            <person name="Frace M.A."/>
            <person name="Tang K."/>
            <person name="Arrowood M.J."/>
            <person name="Moss D.M."/>
            <person name="Zhang L."/>
            <person name="Feng Y."/>
            <person name="Xiao L."/>
        </authorList>
    </citation>
    <scope>NUCLEOTIDE SEQUENCE [LARGE SCALE GENOMIC DNA]</scope>
    <source>
        <strain evidence="2 3">CHN_HEN01</strain>
    </source>
</reference>
<dbReference type="PANTHER" id="PTHR21625">
    <property type="entry name" value="NYD-SP28 PROTEIN"/>
    <property type="match status" value="1"/>
</dbReference>
<organism evidence="2 3">
    <name type="scientific">Cyclospora cayetanensis</name>
    <dbReference type="NCBI Taxonomy" id="88456"/>
    <lineage>
        <taxon>Eukaryota</taxon>
        <taxon>Sar</taxon>
        <taxon>Alveolata</taxon>
        <taxon>Apicomplexa</taxon>
        <taxon>Conoidasida</taxon>
        <taxon>Coccidia</taxon>
        <taxon>Eucoccidiorida</taxon>
        <taxon>Eimeriorina</taxon>
        <taxon>Eimeriidae</taxon>
        <taxon>Cyclospora</taxon>
    </lineage>
</organism>
<feature type="compositionally biased region" description="Basic and acidic residues" evidence="1">
    <location>
        <begin position="437"/>
        <end position="449"/>
    </location>
</feature>
<evidence type="ECO:0000313" key="2">
    <source>
        <dbReference type="EMBL" id="OEH76686.1"/>
    </source>
</evidence>
<feature type="region of interest" description="Disordered" evidence="1">
    <location>
        <begin position="117"/>
        <end position="141"/>
    </location>
</feature>